<dbReference type="GeneID" id="70247619"/>
<dbReference type="SUPFAM" id="SSF57701">
    <property type="entry name" value="Zn2/Cys6 DNA-binding domain"/>
    <property type="match status" value="1"/>
</dbReference>
<evidence type="ECO:0000256" key="2">
    <source>
        <dbReference type="ARBA" id="ARBA00023125"/>
    </source>
</evidence>
<evidence type="ECO:0000256" key="5">
    <source>
        <dbReference type="SAM" id="MobiDB-lite"/>
    </source>
</evidence>
<feature type="region of interest" description="Disordered" evidence="5">
    <location>
        <begin position="38"/>
        <end position="63"/>
    </location>
</feature>
<gene>
    <name evidence="7" type="ORF">BGW36DRAFT_389326</name>
</gene>
<proteinExistence type="predicted"/>
<dbReference type="Pfam" id="PF00172">
    <property type="entry name" value="Zn_clus"/>
    <property type="match status" value="1"/>
</dbReference>
<organism evidence="7 8">
    <name type="scientific">Talaromyces proteolyticus</name>
    <dbReference type="NCBI Taxonomy" id="1131652"/>
    <lineage>
        <taxon>Eukaryota</taxon>
        <taxon>Fungi</taxon>
        <taxon>Dikarya</taxon>
        <taxon>Ascomycota</taxon>
        <taxon>Pezizomycotina</taxon>
        <taxon>Eurotiomycetes</taxon>
        <taxon>Eurotiomycetidae</taxon>
        <taxon>Eurotiales</taxon>
        <taxon>Trichocomaceae</taxon>
        <taxon>Talaromyces</taxon>
        <taxon>Talaromyces sect. Bacilispori</taxon>
    </lineage>
</organism>
<dbReference type="GO" id="GO:0003677">
    <property type="term" value="F:DNA binding"/>
    <property type="evidence" value="ECO:0007669"/>
    <property type="project" value="UniProtKB-KW"/>
</dbReference>
<dbReference type="CDD" id="cd00067">
    <property type="entry name" value="GAL4"/>
    <property type="match status" value="1"/>
</dbReference>
<protein>
    <recommendedName>
        <fullName evidence="6">Zn(2)-C6 fungal-type domain-containing protein</fullName>
    </recommendedName>
</protein>
<evidence type="ECO:0000313" key="8">
    <source>
        <dbReference type="Proteomes" id="UP001201262"/>
    </source>
</evidence>
<evidence type="ECO:0000259" key="6">
    <source>
        <dbReference type="PROSITE" id="PS50048"/>
    </source>
</evidence>
<dbReference type="RefSeq" id="XP_046066982.1">
    <property type="nucleotide sequence ID" value="XM_046217332.1"/>
</dbReference>
<dbReference type="InterPro" id="IPR001138">
    <property type="entry name" value="Zn2Cys6_DnaBD"/>
</dbReference>
<reference evidence="7" key="1">
    <citation type="submission" date="2021-12" db="EMBL/GenBank/DDBJ databases">
        <title>Convergent genome expansion in fungi linked to evolution of root-endophyte symbiosis.</title>
        <authorList>
            <consortium name="DOE Joint Genome Institute"/>
            <person name="Ke Y.-H."/>
            <person name="Bonito G."/>
            <person name="Liao H.-L."/>
            <person name="Looney B."/>
            <person name="Rojas-Flechas A."/>
            <person name="Nash J."/>
            <person name="Hameed K."/>
            <person name="Schadt C."/>
            <person name="Martin F."/>
            <person name="Crous P.W."/>
            <person name="Miettinen O."/>
            <person name="Magnuson J.K."/>
            <person name="Labbe J."/>
            <person name="Jacobson D."/>
            <person name="Doktycz M.J."/>
            <person name="Veneault-Fourrey C."/>
            <person name="Kuo A."/>
            <person name="Mondo S."/>
            <person name="Calhoun S."/>
            <person name="Riley R."/>
            <person name="Ohm R."/>
            <person name="LaButti K."/>
            <person name="Andreopoulos B."/>
            <person name="Pangilinan J."/>
            <person name="Nolan M."/>
            <person name="Tritt A."/>
            <person name="Clum A."/>
            <person name="Lipzen A."/>
            <person name="Daum C."/>
            <person name="Barry K."/>
            <person name="Grigoriev I.V."/>
            <person name="Vilgalys R."/>
        </authorList>
    </citation>
    <scope>NUCLEOTIDE SEQUENCE</scope>
    <source>
        <strain evidence="7">PMI_201</strain>
    </source>
</reference>
<feature type="domain" description="Zn(2)-C6 fungal-type" evidence="6">
    <location>
        <begin position="67"/>
        <end position="97"/>
    </location>
</feature>
<dbReference type="EMBL" id="JAJTJA010000013">
    <property type="protein sequence ID" value="KAH8690786.1"/>
    <property type="molecule type" value="Genomic_DNA"/>
</dbReference>
<keyword evidence="3" id="KW-0804">Transcription</keyword>
<evidence type="ECO:0000313" key="7">
    <source>
        <dbReference type="EMBL" id="KAH8690786.1"/>
    </source>
</evidence>
<evidence type="ECO:0000256" key="1">
    <source>
        <dbReference type="ARBA" id="ARBA00023015"/>
    </source>
</evidence>
<evidence type="ECO:0000256" key="4">
    <source>
        <dbReference type="ARBA" id="ARBA00023242"/>
    </source>
</evidence>
<keyword evidence="8" id="KW-1185">Reference proteome</keyword>
<dbReference type="GO" id="GO:0000981">
    <property type="term" value="F:DNA-binding transcription factor activity, RNA polymerase II-specific"/>
    <property type="evidence" value="ECO:0007669"/>
    <property type="project" value="InterPro"/>
</dbReference>
<comment type="caution">
    <text evidence="7">The sequence shown here is derived from an EMBL/GenBank/DDBJ whole genome shotgun (WGS) entry which is preliminary data.</text>
</comment>
<dbReference type="AlphaFoldDB" id="A0AAD4PTH2"/>
<accession>A0AAD4PTH2</accession>
<dbReference type="InterPro" id="IPR036864">
    <property type="entry name" value="Zn2-C6_fun-type_DNA-bd_sf"/>
</dbReference>
<name>A0AAD4PTH2_9EURO</name>
<dbReference type="Gene3D" id="4.10.240.10">
    <property type="entry name" value="Zn(2)-C6 fungal-type DNA-binding domain"/>
    <property type="match status" value="1"/>
</dbReference>
<evidence type="ECO:0000256" key="3">
    <source>
        <dbReference type="ARBA" id="ARBA00023163"/>
    </source>
</evidence>
<keyword evidence="4" id="KW-0539">Nucleus</keyword>
<feature type="compositionally biased region" description="Polar residues" evidence="5">
    <location>
        <begin position="38"/>
        <end position="52"/>
    </location>
</feature>
<keyword evidence="1" id="KW-0805">Transcription regulation</keyword>
<dbReference type="PROSITE" id="PS50048">
    <property type="entry name" value="ZN2_CY6_FUNGAL_2"/>
    <property type="match status" value="1"/>
</dbReference>
<dbReference type="Proteomes" id="UP001201262">
    <property type="component" value="Unassembled WGS sequence"/>
</dbReference>
<sequence>MSLVSSITPHPSDSRSVERKTKLERVVHWLSLSSKYRLTDGSSAPLSENTENIPHLDHDSSNNIGQTCKSCRERNSKCDGKHPRCSSCLYEQLMCFYVGSSRK</sequence>
<keyword evidence="2" id="KW-0238">DNA-binding</keyword>
<dbReference type="GO" id="GO:0008270">
    <property type="term" value="F:zinc ion binding"/>
    <property type="evidence" value="ECO:0007669"/>
    <property type="project" value="InterPro"/>
</dbReference>